<evidence type="ECO:0000313" key="2">
    <source>
        <dbReference type="EMBL" id="KAH3877910.1"/>
    </source>
</evidence>
<feature type="signal peptide" evidence="1">
    <location>
        <begin position="1"/>
        <end position="21"/>
    </location>
</feature>
<dbReference type="EMBL" id="JAIWYP010000001">
    <property type="protein sequence ID" value="KAH3877910.1"/>
    <property type="molecule type" value="Genomic_DNA"/>
</dbReference>
<comment type="caution">
    <text evidence="2">The sequence shown here is derived from an EMBL/GenBank/DDBJ whole genome shotgun (WGS) entry which is preliminary data.</text>
</comment>
<keyword evidence="1" id="KW-0732">Signal</keyword>
<feature type="chain" id="PRO_5038636400" evidence="1">
    <location>
        <begin position="22"/>
        <end position="53"/>
    </location>
</feature>
<organism evidence="2 3">
    <name type="scientific">Dreissena polymorpha</name>
    <name type="common">Zebra mussel</name>
    <name type="synonym">Mytilus polymorpha</name>
    <dbReference type="NCBI Taxonomy" id="45954"/>
    <lineage>
        <taxon>Eukaryota</taxon>
        <taxon>Metazoa</taxon>
        <taxon>Spiralia</taxon>
        <taxon>Lophotrochozoa</taxon>
        <taxon>Mollusca</taxon>
        <taxon>Bivalvia</taxon>
        <taxon>Autobranchia</taxon>
        <taxon>Heteroconchia</taxon>
        <taxon>Euheterodonta</taxon>
        <taxon>Imparidentia</taxon>
        <taxon>Neoheterodontei</taxon>
        <taxon>Myida</taxon>
        <taxon>Dreissenoidea</taxon>
        <taxon>Dreissenidae</taxon>
        <taxon>Dreissena</taxon>
    </lineage>
</organism>
<reference evidence="2" key="2">
    <citation type="submission" date="2020-11" db="EMBL/GenBank/DDBJ databases">
        <authorList>
            <person name="McCartney M.A."/>
            <person name="Auch B."/>
            <person name="Kono T."/>
            <person name="Mallez S."/>
            <person name="Becker A."/>
            <person name="Gohl D.M."/>
            <person name="Silverstein K.A.T."/>
            <person name="Koren S."/>
            <person name="Bechman K.B."/>
            <person name="Herman A."/>
            <person name="Abrahante J.E."/>
            <person name="Garbe J."/>
        </authorList>
    </citation>
    <scope>NUCLEOTIDE SEQUENCE</scope>
    <source>
        <strain evidence="2">Duluth1</strain>
        <tissue evidence="2">Whole animal</tissue>
    </source>
</reference>
<keyword evidence="3" id="KW-1185">Reference proteome</keyword>
<protein>
    <submittedName>
        <fullName evidence="2">Uncharacterized protein</fullName>
    </submittedName>
</protein>
<reference evidence="2" key="1">
    <citation type="journal article" date="2019" name="bioRxiv">
        <title>The Genome of the Zebra Mussel, Dreissena polymorpha: A Resource for Invasive Species Research.</title>
        <authorList>
            <person name="McCartney M.A."/>
            <person name="Auch B."/>
            <person name="Kono T."/>
            <person name="Mallez S."/>
            <person name="Zhang Y."/>
            <person name="Obille A."/>
            <person name="Becker A."/>
            <person name="Abrahante J.E."/>
            <person name="Garbe J."/>
            <person name="Badalamenti J.P."/>
            <person name="Herman A."/>
            <person name="Mangelson H."/>
            <person name="Liachko I."/>
            <person name="Sullivan S."/>
            <person name="Sone E.D."/>
            <person name="Koren S."/>
            <person name="Silverstein K.A.T."/>
            <person name="Beckman K.B."/>
            <person name="Gohl D.M."/>
        </authorList>
    </citation>
    <scope>NUCLEOTIDE SEQUENCE</scope>
    <source>
        <strain evidence="2">Duluth1</strain>
        <tissue evidence="2">Whole animal</tissue>
    </source>
</reference>
<accession>A0A9D4MIF8</accession>
<gene>
    <name evidence="2" type="ORF">DPMN_001790</name>
</gene>
<evidence type="ECO:0000256" key="1">
    <source>
        <dbReference type="SAM" id="SignalP"/>
    </source>
</evidence>
<sequence length="53" mass="5636">MGVDLVLLLLDTLSRIIVQEAVDCFKSNDADSGRPLPSCRGVQLEQTACAGCN</sequence>
<name>A0A9D4MIF8_DREPO</name>
<dbReference type="AlphaFoldDB" id="A0A9D4MIF8"/>
<evidence type="ECO:0000313" key="3">
    <source>
        <dbReference type="Proteomes" id="UP000828390"/>
    </source>
</evidence>
<proteinExistence type="predicted"/>
<dbReference type="Proteomes" id="UP000828390">
    <property type="component" value="Unassembled WGS sequence"/>
</dbReference>